<comment type="caution">
    <text evidence="4">The sequence shown here is derived from an EMBL/GenBank/DDBJ whole genome shotgun (WGS) entry which is preliminary data.</text>
</comment>
<evidence type="ECO:0000313" key="4">
    <source>
        <dbReference type="EMBL" id="MBD9727443.1"/>
    </source>
</evidence>
<accession>A0A927L999</accession>
<dbReference type="Pfam" id="PF00583">
    <property type="entry name" value="Acetyltransf_1"/>
    <property type="match status" value="1"/>
</dbReference>
<dbReference type="PROSITE" id="PS51186">
    <property type="entry name" value="GNAT"/>
    <property type="match status" value="1"/>
</dbReference>
<evidence type="ECO:0000313" key="5">
    <source>
        <dbReference type="Proteomes" id="UP000661025"/>
    </source>
</evidence>
<organism evidence="4 5">
    <name type="scientific">Streptomyces caniscabiei</name>
    <dbReference type="NCBI Taxonomy" id="2746961"/>
    <lineage>
        <taxon>Bacteria</taxon>
        <taxon>Bacillati</taxon>
        <taxon>Actinomycetota</taxon>
        <taxon>Actinomycetes</taxon>
        <taxon>Kitasatosporales</taxon>
        <taxon>Streptomycetaceae</taxon>
        <taxon>Streptomyces</taxon>
    </lineage>
</organism>
<dbReference type="Proteomes" id="UP000661025">
    <property type="component" value="Unassembled WGS sequence"/>
</dbReference>
<reference evidence="4" key="1">
    <citation type="submission" date="2020-09" db="EMBL/GenBank/DDBJ databases">
        <title>Streptomyces canutascabiei sp. nov., which causes potato common scab and is distributed across the world.</title>
        <authorList>
            <person name="Nguyen H.P."/>
            <person name="Weisberg A.J."/>
            <person name="Chang J.H."/>
            <person name="Clarke C.R."/>
        </authorList>
    </citation>
    <scope>NUCLEOTIDE SEQUENCE</scope>
    <source>
        <strain evidence="4">ID-01-6.2a</strain>
    </source>
</reference>
<proteinExistence type="predicted"/>
<evidence type="ECO:0000256" key="1">
    <source>
        <dbReference type="ARBA" id="ARBA00022679"/>
    </source>
</evidence>
<dbReference type="InterPro" id="IPR000182">
    <property type="entry name" value="GNAT_dom"/>
</dbReference>
<dbReference type="PANTHER" id="PTHR43877">
    <property type="entry name" value="AMINOALKYLPHOSPHONATE N-ACETYLTRANSFERASE-RELATED-RELATED"/>
    <property type="match status" value="1"/>
</dbReference>
<evidence type="ECO:0000256" key="2">
    <source>
        <dbReference type="ARBA" id="ARBA00023315"/>
    </source>
</evidence>
<keyword evidence="1" id="KW-0808">Transferase</keyword>
<dbReference type="InterPro" id="IPR016181">
    <property type="entry name" value="Acyl_CoA_acyltransferase"/>
</dbReference>
<protein>
    <submittedName>
        <fullName evidence="4">GNAT family N-acetyltransferase</fullName>
    </submittedName>
</protein>
<keyword evidence="2" id="KW-0012">Acyltransferase</keyword>
<evidence type="ECO:0000259" key="3">
    <source>
        <dbReference type="PROSITE" id="PS51186"/>
    </source>
</evidence>
<gene>
    <name evidence="4" type="ORF">IHE70_30470</name>
</gene>
<dbReference type="GeneID" id="79935732"/>
<name>A0A927L999_9ACTN</name>
<dbReference type="GO" id="GO:0016747">
    <property type="term" value="F:acyltransferase activity, transferring groups other than amino-acyl groups"/>
    <property type="evidence" value="ECO:0007669"/>
    <property type="project" value="InterPro"/>
</dbReference>
<dbReference type="Gene3D" id="3.40.630.30">
    <property type="match status" value="1"/>
</dbReference>
<sequence>MRHVSETLQTRIERYYTTVPSLFADIEEYGPLRLFVRGEPGAPYYGGPGHAQPAVGRAAAIGAADIARVRARQRELGVPEAFEWLAESAPALRAAVEESGLPVLERPLMALDPSHRVDPRPVPDGVTVRALTADDPVLPAALALPRLAFAAEGSAVGDAGPARLAEVAAEVAADGTVDTVRPVLRAGHKVLVAAVAPDGTPLAVGHYHPMDGTTEIGGIGTLPAARRQGLAAALTAALVAHARDHGVTTVFLAYAQETVARLYARLGFRPAGCTLLIADQPARS</sequence>
<feature type="domain" description="N-acetyltransferase" evidence="3">
    <location>
        <begin position="154"/>
        <end position="284"/>
    </location>
</feature>
<dbReference type="SUPFAM" id="SSF55729">
    <property type="entry name" value="Acyl-CoA N-acyltransferases (Nat)"/>
    <property type="match status" value="1"/>
</dbReference>
<dbReference type="RefSeq" id="WP_192363951.1">
    <property type="nucleotide sequence ID" value="NZ_CP119182.1"/>
</dbReference>
<dbReference type="EMBL" id="JACYXT010000015">
    <property type="protein sequence ID" value="MBD9727443.1"/>
    <property type="molecule type" value="Genomic_DNA"/>
</dbReference>
<dbReference type="InterPro" id="IPR050832">
    <property type="entry name" value="Bact_Acetyltransf"/>
</dbReference>
<dbReference type="AlphaFoldDB" id="A0A927L999"/>
<dbReference type="PANTHER" id="PTHR43877:SF2">
    <property type="entry name" value="AMINOALKYLPHOSPHONATE N-ACETYLTRANSFERASE-RELATED"/>
    <property type="match status" value="1"/>
</dbReference>